<comment type="caution">
    <text evidence="4">The sequence shown here is derived from an EMBL/GenBank/DDBJ whole genome shotgun (WGS) entry which is preliminary data.</text>
</comment>
<proteinExistence type="inferred from homology"/>
<evidence type="ECO:0000259" key="3">
    <source>
        <dbReference type="PROSITE" id="PS50801"/>
    </source>
</evidence>
<evidence type="ECO:0000313" key="5">
    <source>
        <dbReference type="Proteomes" id="UP000182486"/>
    </source>
</evidence>
<dbReference type="NCBIfam" id="TIGR00377">
    <property type="entry name" value="ant_ant_sig"/>
    <property type="match status" value="1"/>
</dbReference>
<protein>
    <recommendedName>
        <fullName evidence="2">Anti-sigma factor antagonist</fullName>
    </recommendedName>
</protein>
<comment type="similarity">
    <text evidence="1 2">Belongs to the anti-sigma-factor antagonist family.</text>
</comment>
<sequence>MTLSIATSMRSTGVVEVSPQGEIDVENAYEIKDAVAQQLAAGTAQRIELDMHGVTFIDSVGISALVAAFQLASVSGVKLVVTRPSRFAHRQLWVTGLLGLFGAPEPCTGCGDPAHRPMVSGA</sequence>
<reference evidence="4 5" key="1">
    <citation type="submission" date="2016-09" db="EMBL/GenBank/DDBJ databases">
        <title>Couchioplanes caeruleus draft genome sequence.</title>
        <authorList>
            <person name="Sheehan J."/>
            <person name="Caffrey P."/>
        </authorList>
    </citation>
    <scope>NUCLEOTIDE SEQUENCE [LARGE SCALE GENOMIC DNA]</scope>
    <source>
        <strain evidence="4 5">DSM 43634</strain>
    </source>
</reference>
<dbReference type="Pfam" id="PF01740">
    <property type="entry name" value="STAS"/>
    <property type="match status" value="1"/>
</dbReference>
<dbReference type="InterPro" id="IPR002645">
    <property type="entry name" value="STAS_dom"/>
</dbReference>
<dbReference type="InterPro" id="IPR003658">
    <property type="entry name" value="Anti-sigma_ant"/>
</dbReference>
<dbReference type="CDD" id="cd07043">
    <property type="entry name" value="STAS_anti-anti-sigma_factors"/>
    <property type="match status" value="1"/>
</dbReference>
<evidence type="ECO:0000256" key="2">
    <source>
        <dbReference type="RuleBase" id="RU003749"/>
    </source>
</evidence>
<dbReference type="PROSITE" id="PS50801">
    <property type="entry name" value="STAS"/>
    <property type="match status" value="1"/>
</dbReference>
<dbReference type="PANTHER" id="PTHR33495:SF2">
    <property type="entry name" value="ANTI-SIGMA FACTOR ANTAGONIST TM_1081-RELATED"/>
    <property type="match status" value="1"/>
</dbReference>
<dbReference type="EMBL" id="MEIA01000058">
    <property type="protein sequence ID" value="OJF15327.1"/>
    <property type="molecule type" value="Genomic_DNA"/>
</dbReference>
<dbReference type="InterPro" id="IPR036513">
    <property type="entry name" value="STAS_dom_sf"/>
</dbReference>
<organism evidence="4 5">
    <name type="scientific">Couchioplanes caeruleus subsp. caeruleus</name>
    <dbReference type="NCBI Taxonomy" id="56427"/>
    <lineage>
        <taxon>Bacteria</taxon>
        <taxon>Bacillati</taxon>
        <taxon>Actinomycetota</taxon>
        <taxon>Actinomycetes</taxon>
        <taxon>Micromonosporales</taxon>
        <taxon>Micromonosporaceae</taxon>
        <taxon>Couchioplanes</taxon>
    </lineage>
</organism>
<dbReference type="SUPFAM" id="SSF52091">
    <property type="entry name" value="SpoIIaa-like"/>
    <property type="match status" value="1"/>
</dbReference>
<dbReference type="Gene3D" id="3.30.750.24">
    <property type="entry name" value="STAS domain"/>
    <property type="match status" value="1"/>
</dbReference>
<name>A0A1K0FR59_9ACTN</name>
<dbReference type="AlphaFoldDB" id="A0A1K0FR59"/>
<dbReference type="PANTHER" id="PTHR33495">
    <property type="entry name" value="ANTI-SIGMA FACTOR ANTAGONIST TM_1081-RELATED-RELATED"/>
    <property type="match status" value="1"/>
</dbReference>
<evidence type="ECO:0000256" key="1">
    <source>
        <dbReference type="ARBA" id="ARBA00009013"/>
    </source>
</evidence>
<gene>
    <name evidence="4" type="ORF">BG844_05120</name>
</gene>
<keyword evidence="5" id="KW-1185">Reference proteome</keyword>
<feature type="domain" description="STAS" evidence="3">
    <location>
        <begin position="13"/>
        <end position="97"/>
    </location>
</feature>
<evidence type="ECO:0000313" key="4">
    <source>
        <dbReference type="EMBL" id="OJF15327.1"/>
    </source>
</evidence>
<dbReference type="RefSeq" id="WP_071803573.1">
    <property type="nucleotide sequence ID" value="NZ_MEIA01000058.1"/>
</dbReference>
<dbReference type="Proteomes" id="UP000182486">
    <property type="component" value="Unassembled WGS sequence"/>
</dbReference>
<dbReference type="GO" id="GO:0043856">
    <property type="term" value="F:anti-sigma factor antagonist activity"/>
    <property type="evidence" value="ECO:0007669"/>
    <property type="project" value="InterPro"/>
</dbReference>
<accession>A0A1K0FR59</accession>